<dbReference type="AlphaFoldDB" id="A0A3S1AEP3"/>
<dbReference type="Proteomes" id="UP000271624">
    <property type="component" value="Unassembled WGS sequence"/>
</dbReference>
<dbReference type="SUPFAM" id="SSF143011">
    <property type="entry name" value="RelE-like"/>
    <property type="match status" value="1"/>
</dbReference>
<evidence type="ECO:0000313" key="2">
    <source>
        <dbReference type="EMBL" id="RUS99364.1"/>
    </source>
</evidence>
<dbReference type="Gene3D" id="3.30.2310.20">
    <property type="entry name" value="RelE-like"/>
    <property type="match status" value="1"/>
</dbReference>
<protein>
    <recommendedName>
        <fullName evidence="1">ParE-like toxin domain-containing protein</fullName>
    </recommendedName>
</protein>
<evidence type="ECO:0000313" key="3">
    <source>
        <dbReference type="Proteomes" id="UP000271624"/>
    </source>
</evidence>
<dbReference type="OrthoDB" id="129742at2"/>
<keyword evidence="3" id="KW-1185">Reference proteome</keyword>
<reference evidence="2" key="2">
    <citation type="journal article" date="2019" name="Genome Biol. Evol.">
        <title>Day and night: Metabolic profiles and evolutionary relationships of six axenic non-marine cyanobacteria.</title>
        <authorList>
            <person name="Will S.E."/>
            <person name="Henke P."/>
            <person name="Boedeker C."/>
            <person name="Huang S."/>
            <person name="Brinkmann H."/>
            <person name="Rohde M."/>
            <person name="Jarek M."/>
            <person name="Friedl T."/>
            <person name="Seufert S."/>
            <person name="Schumacher M."/>
            <person name="Overmann J."/>
            <person name="Neumann-Schaal M."/>
            <person name="Petersen J."/>
        </authorList>
    </citation>
    <scope>NUCLEOTIDE SEQUENCE [LARGE SCALE GENOMIC DNA]</scope>
    <source>
        <strain evidence="2">PCC 7102</strain>
    </source>
</reference>
<name>A0A3S1AEP3_9CYAN</name>
<proteinExistence type="predicted"/>
<evidence type="ECO:0000259" key="1">
    <source>
        <dbReference type="Pfam" id="PF24732"/>
    </source>
</evidence>
<dbReference type="Pfam" id="PF24732">
    <property type="entry name" value="ParE_like"/>
    <property type="match status" value="1"/>
</dbReference>
<dbReference type="RefSeq" id="WP_127085875.1">
    <property type="nucleotide sequence ID" value="NZ_RSCL01000026.1"/>
</dbReference>
<dbReference type="InterPro" id="IPR056925">
    <property type="entry name" value="ParE-like"/>
</dbReference>
<comment type="caution">
    <text evidence="2">The sequence shown here is derived from an EMBL/GenBank/DDBJ whole genome shotgun (WGS) entry which is preliminary data.</text>
</comment>
<feature type="domain" description="ParE-like toxin" evidence="1">
    <location>
        <begin position="19"/>
        <end position="84"/>
    </location>
</feature>
<reference evidence="2" key="1">
    <citation type="submission" date="2018-12" db="EMBL/GenBank/DDBJ databases">
        <authorList>
            <person name="Will S."/>
            <person name="Neumann-Schaal M."/>
            <person name="Henke P."/>
        </authorList>
    </citation>
    <scope>NUCLEOTIDE SEQUENCE</scope>
    <source>
        <strain evidence="2">PCC 7102</strain>
    </source>
</reference>
<organism evidence="2 3">
    <name type="scientific">Dulcicalothrix desertica PCC 7102</name>
    <dbReference type="NCBI Taxonomy" id="232991"/>
    <lineage>
        <taxon>Bacteria</taxon>
        <taxon>Bacillati</taxon>
        <taxon>Cyanobacteriota</taxon>
        <taxon>Cyanophyceae</taxon>
        <taxon>Nostocales</taxon>
        <taxon>Calotrichaceae</taxon>
        <taxon>Dulcicalothrix</taxon>
    </lineage>
</organism>
<accession>A0A3S1AEP3</accession>
<dbReference type="EMBL" id="RSCL01000026">
    <property type="protein sequence ID" value="RUS99364.1"/>
    <property type="molecule type" value="Genomic_DNA"/>
</dbReference>
<sequence length="90" mass="10832">MKSSVTKTFRKKLEELPASVQEQAEKAYQLWREDPYHNSLQFKQVSQRQPIYSARVSLNYRVLGLLESDNHIYWFWIGGHDEYDELLKRL</sequence>
<dbReference type="InterPro" id="IPR035093">
    <property type="entry name" value="RelE/ParE_toxin_dom_sf"/>
</dbReference>
<gene>
    <name evidence="2" type="ORF">DSM106972_078060</name>
</gene>